<dbReference type="FunFam" id="3.40.50.2300:FF:000141">
    <property type="entry name" value="piwi-like protein 2 isoform X1"/>
    <property type="match status" value="1"/>
</dbReference>
<keyword evidence="10" id="KW-0469">Meiosis</keyword>
<dbReference type="Gene3D" id="3.40.50.2300">
    <property type="match status" value="1"/>
</dbReference>
<dbReference type="GO" id="GO:0051321">
    <property type="term" value="P:meiotic cell cycle"/>
    <property type="evidence" value="ECO:0007669"/>
    <property type="project" value="UniProtKB-KW"/>
</dbReference>
<evidence type="ECO:0000313" key="15">
    <source>
        <dbReference type="Ensembl" id="ENSVKKP00000019117.1"/>
    </source>
</evidence>
<keyword evidence="8" id="KW-0694">RNA-binding</keyword>
<keyword evidence="3" id="KW-0488">Methylation</keyword>
<evidence type="ECO:0000256" key="8">
    <source>
        <dbReference type="ARBA" id="ARBA00022884"/>
    </source>
</evidence>
<reference evidence="15" key="2">
    <citation type="submission" date="2025-09" db="UniProtKB">
        <authorList>
            <consortium name="Ensembl"/>
        </authorList>
    </citation>
    <scope>IDENTIFICATION</scope>
</reference>
<dbReference type="PROSITE" id="PS50822">
    <property type="entry name" value="PIWI"/>
    <property type="match status" value="1"/>
</dbReference>
<dbReference type="SMART" id="SM00950">
    <property type="entry name" value="Piwi"/>
    <property type="match status" value="1"/>
</dbReference>
<dbReference type="GO" id="GO:0031047">
    <property type="term" value="P:regulatory ncRNA-mediated gene silencing"/>
    <property type="evidence" value="ECO:0007669"/>
    <property type="project" value="UniProtKB-KW"/>
</dbReference>
<evidence type="ECO:0000256" key="9">
    <source>
        <dbReference type="ARBA" id="ARBA00023158"/>
    </source>
</evidence>
<evidence type="ECO:0000259" key="14">
    <source>
        <dbReference type="PROSITE" id="PS50822"/>
    </source>
</evidence>
<feature type="domain" description="PAZ" evidence="13">
    <location>
        <begin position="190"/>
        <end position="301"/>
    </location>
</feature>
<keyword evidence="2" id="KW-0217">Developmental protein</keyword>
<proteinExistence type="inferred from homology"/>
<evidence type="ECO:0000256" key="2">
    <source>
        <dbReference type="ARBA" id="ARBA00022473"/>
    </source>
</evidence>
<dbReference type="Ensembl" id="ENSVKKT00000019590.1">
    <property type="protein sequence ID" value="ENSVKKP00000019117.1"/>
    <property type="gene ID" value="ENSVKKG00000012881.1"/>
</dbReference>
<dbReference type="GO" id="GO:0016787">
    <property type="term" value="F:hydrolase activity"/>
    <property type="evidence" value="ECO:0007669"/>
    <property type="project" value="UniProtKB-KW"/>
</dbReference>
<dbReference type="AlphaFoldDB" id="A0A8D2LAX2"/>
<evidence type="ECO:0000256" key="7">
    <source>
        <dbReference type="ARBA" id="ARBA00022845"/>
    </source>
</evidence>
<dbReference type="CDD" id="cd02845">
    <property type="entry name" value="PAZ_piwi_like"/>
    <property type="match status" value="1"/>
</dbReference>
<organism evidence="15 16">
    <name type="scientific">Varanus komodoensis</name>
    <name type="common">Komodo dragon</name>
    <dbReference type="NCBI Taxonomy" id="61221"/>
    <lineage>
        <taxon>Eukaryota</taxon>
        <taxon>Metazoa</taxon>
        <taxon>Chordata</taxon>
        <taxon>Craniata</taxon>
        <taxon>Vertebrata</taxon>
        <taxon>Euteleostomi</taxon>
        <taxon>Lepidosauria</taxon>
        <taxon>Squamata</taxon>
        <taxon>Bifurcata</taxon>
        <taxon>Unidentata</taxon>
        <taxon>Episquamata</taxon>
        <taxon>Toxicofera</taxon>
        <taxon>Anguimorpha</taxon>
        <taxon>Paleoanguimorpha</taxon>
        <taxon>Varanoidea</taxon>
        <taxon>Varanidae</taxon>
        <taxon>Varanus</taxon>
    </lineage>
</organism>
<dbReference type="Pfam" id="PF08699">
    <property type="entry name" value="ArgoL1"/>
    <property type="match status" value="1"/>
</dbReference>
<keyword evidence="6" id="KW-0378">Hydrolase</keyword>
<dbReference type="GO" id="GO:0030154">
    <property type="term" value="P:cell differentiation"/>
    <property type="evidence" value="ECO:0007669"/>
    <property type="project" value="UniProtKB-KW"/>
</dbReference>
<dbReference type="Gene3D" id="3.30.420.10">
    <property type="entry name" value="Ribonuclease H-like superfamily/Ribonuclease H"/>
    <property type="match status" value="1"/>
</dbReference>
<dbReference type="InterPro" id="IPR012337">
    <property type="entry name" value="RNaseH-like_sf"/>
</dbReference>
<dbReference type="Pfam" id="PF02170">
    <property type="entry name" value="PAZ"/>
    <property type="match status" value="1"/>
</dbReference>
<reference evidence="15" key="1">
    <citation type="submission" date="2025-08" db="UniProtKB">
        <authorList>
            <consortium name="Ensembl"/>
        </authorList>
    </citation>
    <scope>IDENTIFICATION</scope>
</reference>
<evidence type="ECO:0000259" key="13">
    <source>
        <dbReference type="PROSITE" id="PS50821"/>
    </source>
</evidence>
<dbReference type="InterPro" id="IPR036397">
    <property type="entry name" value="RNaseH_sf"/>
</dbReference>
<accession>A0A8D2LAX2</accession>
<protein>
    <recommendedName>
        <fullName evidence="12">Piwi-like protein 2</fullName>
    </recommendedName>
</protein>
<keyword evidence="5" id="KW-0221">Differentiation</keyword>
<dbReference type="Proteomes" id="UP000694545">
    <property type="component" value="Unplaced"/>
</dbReference>
<evidence type="ECO:0000256" key="10">
    <source>
        <dbReference type="ARBA" id="ARBA00023254"/>
    </source>
</evidence>
<dbReference type="SUPFAM" id="SSF101690">
    <property type="entry name" value="PAZ domain"/>
    <property type="match status" value="1"/>
</dbReference>
<evidence type="ECO:0000313" key="16">
    <source>
        <dbReference type="Proteomes" id="UP000694545"/>
    </source>
</evidence>
<dbReference type="PROSITE" id="PS50821">
    <property type="entry name" value="PAZ"/>
    <property type="match status" value="1"/>
</dbReference>
<keyword evidence="4" id="KW-0963">Cytoplasm</keyword>
<evidence type="ECO:0000256" key="11">
    <source>
        <dbReference type="ARBA" id="ARBA00038291"/>
    </source>
</evidence>
<dbReference type="InterPro" id="IPR003100">
    <property type="entry name" value="PAZ_dom"/>
</dbReference>
<dbReference type="Gene3D" id="2.170.260.10">
    <property type="entry name" value="paz domain"/>
    <property type="match status" value="1"/>
</dbReference>
<dbReference type="SMART" id="SM00949">
    <property type="entry name" value="PAZ"/>
    <property type="match status" value="1"/>
</dbReference>
<evidence type="ECO:0000256" key="4">
    <source>
        <dbReference type="ARBA" id="ARBA00022490"/>
    </source>
</evidence>
<dbReference type="FunFam" id="2.170.260.10:FF:000003">
    <property type="entry name" value="Piwi-like RNA-mediated gene silencing 2"/>
    <property type="match status" value="1"/>
</dbReference>
<dbReference type="SUPFAM" id="SSF53098">
    <property type="entry name" value="Ribonuclease H-like"/>
    <property type="match status" value="1"/>
</dbReference>
<keyword evidence="16" id="KW-1185">Reference proteome</keyword>
<evidence type="ECO:0000256" key="3">
    <source>
        <dbReference type="ARBA" id="ARBA00022481"/>
    </source>
</evidence>
<evidence type="ECO:0000256" key="12">
    <source>
        <dbReference type="ARBA" id="ARBA00039537"/>
    </source>
</evidence>
<dbReference type="InterPro" id="IPR036085">
    <property type="entry name" value="PAZ_dom_sf"/>
</dbReference>
<dbReference type="FunFam" id="3.30.420.10:FF:000014">
    <property type="entry name" value="Piwi-like RNA-mediated gene silencing 1"/>
    <property type="match status" value="1"/>
</dbReference>
<keyword evidence="9" id="KW-0943">RNA-mediated gene silencing</keyword>
<comment type="subcellular location">
    <subcellularLocation>
        <location evidence="1">Cytoplasm</location>
    </subcellularLocation>
</comment>
<dbReference type="GO" id="GO:0005737">
    <property type="term" value="C:cytoplasm"/>
    <property type="evidence" value="ECO:0007669"/>
    <property type="project" value="UniProtKB-SubCell"/>
</dbReference>
<sequence length="772" mass="88243">IGLGWIYFILFRVPLIKQGSKGITVPLALNLIKIHCKNEAVYQYHVTFSPDVECKNMRFGMMKEHKSVTGDVTAFDGSILFLPIKLAQNVDLKCQRKTDGVEVNLKIQMTKVLEPSSDLCVPFYNVVFRRVMRILDMKLVGRSFFDPTSATVLQQYRLQIWPGYATSIRRTDGGLFLLADVVHKVIRNDSVLDFMHVIYQTSRENFQDECTKQLLGNIIITRYNNNTYRIDDIDWNKTPKDSFTMSDGKEITFIDYYSKNYGITVRELDQPLLIHRPSERKNPPGKKGEILLLPEISFLTGIPEKMKKDFRVMKDLTQQINLSPKQHHTSLVQLLNRIEKNEAASKELSRWGLCLDKDVYKAKGRILPMERINLKNSSFITSEDLNWSKEVTREPCISIPIHYWALFFPKRTLEQARELISMVQKVSGPLGIALSSPALVELKDDRIETYARAIKSLLSNQDTVQLVVCIITGTRDDLYGAIKKLCCVQSPVPSQVINVRTITTQPNKLRSIAQKILLQINCKLGGELWGVDIPLKQLMVIGMDVYHDPSRGRRSVVGFVASINHTLTKWYSRVVFQMPHQEIVDSLKVCLVGSLQKFHEVNHCLPEKIVVYRDGVSDGQLKIVGSYEIPQLEKCFEAFENYEPKMVVFVVQKKISANIYSAATGNFTTPLPGTLIDHTLTSRDWVDFYLIAHSARQGCGIPTHYICVKNTANLSPDHMQRLTFKLCHMYWNWPGTIRVPAPCKYAHKLAFLSGQILHHEPAIELCEKLFFL</sequence>
<dbReference type="GO" id="GO:0006417">
    <property type="term" value="P:regulation of translation"/>
    <property type="evidence" value="ECO:0007669"/>
    <property type="project" value="UniProtKB-KW"/>
</dbReference>
<keyword evidence="7" id="KW-0810">Translation regulation</keyword>
<dbReference type="InterPro" id="IPR003165">
    <property type="entry name" value="Piwi"/>
</dbReference>
<dbReference type="PANTHER" id="PTHR22891">
    <property type="entry name" value="EUKARYOTIC TRANSLATION INITIATION FACTOR 2C"/>
    <property type="match status" value="1"/>
</dbReference>
<evidence type="ECO:0000256" key="5">
    <source>
        <dbReference type="ARBA" id="ARBA00022782"/>
    </source>
</evidence>
<dbReference type="Pfam" id="PF23278">
    <property type="entry name" value="Piwi_N"/>
    <property type="match status" value="1"/>
</dbReference>
<name>A0A8D2LAX2_VARKO</name>
<evidence type="ECO:0000256" key="1">
    <source>
        <dbReference type="ARBA" id="ARBA00004496"/>
    </source>
</evidence>
<dbReference type="InterPro" id="IPR014811">
    <property type="entry name" value="ArgoL1"/>
</dbReference>
<dbReference type="GO" id="GO:0034584">
    <property type="term" value="F:piRNA binding"/>
    <property type="evidence" value="ECO:0007669"/>
    <property type="project" value="UniProtKB-ARBA"/>
</dbReference>
<comment type="similarity">
    <text evidence="11">Belongs to the argonaute family. Piwi subfamily.</text>
</comment>
<dbReference type="Pfam" id="PF02171">
    <property type="entry name" value="Piwi"/>
    <property type="match status" value="1"/>
</dbReference>
<dbReference type="CDD" id="cd04658">
    <property type="entry name" value="Piwi_piwi-like_Euk"/>
    <property type="match status" value="1"/>
</dbReference>
<feature type="domain" description="Piwi" evidence="14">
    <location>
        <begin position="466"/>
        <end position="758"/>
    </location>
</feature>
<evidence type="ECO:0000256" key="6">
    <source>
        <dbReference type="ARBA" id="ARBA00022801"/>
    </source>
</evidence>